<dbReference type="Proteomes" id="UP000632535">
    <property type="component" value="Unassembled WGS sequence"/>
</dbReference>
<proteinExistence type="predicted"/>
<comment type="caution">
    <text evidence="2">The sequence shown here is derived from an EMBL/GenBank/DDBJ whole genome shotgun (WGS) entry which is preliminary data.</text>
</comment>
<evidence type="ECO:0008006" key="4">
    <source>
        <dbReference type="Google" id="ProtNLM"/>
    </source>
</evidence>
<dbReference type="RefSeq" id="WP_188522140.1">
    <property type="nucleotide sequence ID" value="NZ_BMDG01000002.1"/>
</dbReference>
<evidence type="ECO:0000313" key="2">
    <source>
        <dbReference type="EMBL" id="GGI05315.1"/>
    </source>
</evidence>
<dbReference type="EMBL" id="BMDG01000002">
    <property type="protein sequence ID" value="GGI05315.1"/>
    <property type="molecule type" value="Genomic_DNA"/>
</dbReference>
<evidence type="ECO:0000313" key="3">
    <source>
        <dbReference type="Proteomes" id="UP000632535"/>
    </source>
</evidence>
<keyword evidence="3" id="KW-1185">Reference proteome</keyword>
<feature type="transmembrane region" description="Helical" evidence="1">
    <location>
        <begin position="106"/>
        <end position="131"/>
    </location>
</feature>
<feature type="transmembrane region" description="Helical" evidence="1">
    <location>
        <begin position="77"/>
        <end position="99"/>
    </location>
</feature>
<protein>
    <recommendedName>
        <fullName evidence="4">DUF4386 family protein</fullName>
    </recommendedName>
</protein>
<keyword evidence="1" id="KW-0472">Membrane</keyword>
<gene>
    <name evidence="2" type="ORF">GCM10007368_05540</name>
</gene>
<feature type="transmembrane region" description="Helical" evidence="1">
    <location>
        <begin position="186"/>
        <end position="204"/>
    </location>
</feature>
<sequence length="260" mass="26946">MSAETMTVARAERDAFVAQAHGRAVRRVLRTLAVGHLFMGAIYWGIFLVITIALPLVVRAAGGEISGGAMTGAEFSARWFAFSLGVVLLTMLLVAHLAAGGTRRTLWVGSVGAALVAGVAYGVLNAVGLLVERGIFRSLGWEWDRLGSALVPQDDWFVVSAAAEALAVAVYVLVGAAIAAGYYSRGILRGTLLIVPGVVILALVDTVTRTGALDEAATALFSDAVPSSAAVGLPAGLLVVAGSAAWLWSHLRAVTLRPAR</sequence>
<reference evidence="3" key="1">
    <citation type="journal article" date="2019" name="Int. J. Syst. Evol. Microbiol.">
        <title>The Global Catalogue of Microorganisms (GCM) 10K type strain sequencing project: providing services to taxonomists for standard genome sequencing and annotation.</title>
        <authorList>
            <consortium name="The Broad Institute Genomics Platform"/>
            <consortium name="The Broad Institute Genome Sequencing Center for Infectious Disease"/>
            <person name="Wu L."/>
            <person name="Ma J."/>
        </authorList>
    </citation>
    <scope>NUCLEOTIDE SEQUENCE [LARGE SCALE GENOMIC DNA]</scope>
    <source>
        <strain evidence="3">CCM 8653</strain>
    </source>
</reference>
<feature type="transmembrane region" description="Helical" evidence="1">
    <location>
        <begin position="224"/>
        <end position="248"/>
    </location>
</feature>
<evidence type="ECO:0000256" key="1">
    <source>
        <dbReference type="SAM" id="Phobius"/>
    </source>
</evidence>
<organism evidence="2 3">
    <name type="scientific">Isoptericola cucumis</name>
    <dbReference type="NCBI Taxonomy" id="1776856"/>
    <lineage>
        <taxon>Bacteria</taxon>
        <taxon>Bacillati</taxon>
        <taxon>Actinomycetota</taxon>
        <taxon>Actinomycetes</taxon>
        <taxon>Micrococcales</taxon>
        <taxon>Promicromonosporaceae</taxon>
        <taxon>Isoptericola</taxon>
    </lineage>
</organism>
<feature type="transmembrane region" description="Helical" evidence="1">
    <location>
        <begin position="33"/>
        <end position="57"/>
    </location>
</feature>
<feature type="transmembrane region" description="Helical" evidence="1">
    <location>
        <begin position="156"/>
        <end position="179"/>
    </location>
</feature>
<name>A0ABQ2B3W7_9MICO</name>
<keyword evidence="1" id="KW-1133">Transmembrane helix</keyword>
<accession>A0ABQ2B3W7</accession>
<keyword evidence="1" id="KW-0812">Transmembrane</keyword>